<keyword evidence="3" id="KW-1185">Reference proteome</keyword>
<protein>
    <submittedName>
        <fullName evidence="2">Uncharacterized protein</fullName>
    </submittedName>
</protein>
<keyword evidence="1" id="KW-0175">Coiled coil</keyword>
<gene>
    <name evidence="2" type="ORF">PR048_020478</name>
</gene>
<accession>A0ABQ9H6L3</accession>
<feature type="coiled-coil region" evidence="1">
    <location>
        <begin position="72"/>
        <end position="110"/>
    </location>
</feature>
<proteinExistence type="predicted"/>
<sequence length="112" mass="12866">MQEYLDLLDKQTIHEQLKNFNMKNLLEDSLGAQRSIYDADISAGSVKDITITKLINSAFRNGSAKRNEVFKKRKAGEEIRVLELKKKDILQQAKYEAEALEGEVRKLKQVLN</sequence>
<organism evidence="2 3">
    <name type="scientific">Dryococelus australis</name>
    <dbReference type="NCBI Taxonomy" id="614101"/>
    <lineage>
        <taxon>Eukaryota</taxon>
        <taxon>Metazoa</taxon>
        <taxon>Ecdysozoa</taxon>
        <taxon>Arthropoda</taxon>
        <taxon>Hexapoda</taxon>
        <taxon>Insecta</taxon>
        <taxon>Pterygota</taxon>
        <taxon>Neoptera</taxon>
        <taxon>Polyneoptera</taxon>
        <taxon>Phasmatodea</taxon>
        <taxon>Verophasmatodea</taxon>
        <taxon>Anareolatae</taxon>
        <taxon>Phasmatidae</taxon>
        <taxon>Eurycanthinae</taxon>
        <taxon>Dryococelus</taxon>
    </lineage>
</organism>
<dbReference type="EMBL" id="JARBHB010000007">
    <property type="protein sequence ID" value="KAJ8879861.1"/>
    <property type="molecule type" value="Genomic_DNA"/>
</dbReference>
<evidence type="ECO:0000313" key="2">
    <source>
        <dbReference type="EMBL" id="KAJ8879861.1"/>
    </source>
</evidence>
<evidence type="ECO:0000313" key="3">
    <source>
        <dbReference type="Proteomes" id="UP001159363"/>
    </source>
</evidence>
<name>A0ABQ9H6L3_9NEOP</name>
<comment type="caution">
    <text evidence="2">The sequence shown here is derived from an EMBL/GenBank/DDBJ whole genome shotgun (WGS) entry which is preliminary data.</text>
</comment>
<dbReference type="Proteomes" id="UP001159363">
    <property type="component" value="Chromosome 6"/>
</dbReference>
<evidence type="ECO:0000256" key="1">
    <source>
        <dbReference type="SAM" id="Coils"/>
    </source>
</evidence>
<reference evidence="2 3" key="1">
    <citation type="submission" date="2023-02" db="EMBL/GenBank/DDBJ databases">
        <title>LHISI_Scaffold_Assembly.</title>
        <authorList>
            <person name="Stuart O.P."/>
            <person name="Cleave R."/>
            <person name="Magrath M.J.L."/>
            <person name="Mikheyev A.S."/>
        </authorList>
    </citation>
    <scope>NUCLEOTIDE SEQUENCE [LARGE SCALE GENOMIC DNA]</scope>
    <source>
        <strain evidence="2">Daus_M_001</strain>
        <tissue evidence="2">Leg muscle</tissue>
    </source>
</reference>